<keyword evidence="1" id="KW-0812">Transmembrane</keyword>
<keyword evidence="3" id="KW-1185">Reference proteome</keyword>
<name>A0ABP3AZT5_9LIST</name>
<reference evidence="2 3" key="1">
    <citation type="journal article" date="2014" name="Int. J. Syst. Evol. Microbiol.">
        <title>Listeria floridensis sp. nov., Listeria aquatica sp. nov., Listeria cornellensis sp. nov., Listeria riparia sp. nov. and Listeria grandensis sp. nov., from agricultural and natural environments.</title>
        <authorList>
            <person name="den Bakker H.C."/>
            <person name="Warchocki S."/>
            <person name="Wright E.M."/>
            <person name="Allred A.F."/>
            <person name="Ahlstrom C."/>
            <person name="Manuel C.S."/>
            <person name="Stasiewicz M.J."/>
            <person name="Burrell A."/>
            <person name="Roof S."/>
            <person name="Strawn L."/>
            <person name="Fortes E.D."/>
            <person name="Nightingale K.K."/>
            <person name="Kephart D."/>
            <person name="Wiedmann M."/>
        </authorList>
    </citation>
    <scope>NUCLEOTIDE SEQUENCE [LARGE SCALE GENOMIC DNA]</scope>
    <source>
        <strain evidence="2 3">FSL S10-1187</strain>
    </source>
</reference>
<keyword evidence="1" id="KW-1133">Transmembrane helix</keyword>
<dbReference type="RefSeq" id="WP_036097307.1">
    <property type="nucleotide sequence ID" value="NZ_AODF01000015.1"/>
</dbReference>
<evidence type="ECO:0000313" key="3">
    <source>
        <dbReference type="Proteomes" id="UP000019249"/>
    </source>
</evidence>
<sequence length="97" mass="11135">MGILAQMFAEPEFISISVTFLLTLAIFRFWPVITLLKPAMVTRTHDTIRLFRLTPCKITISKPTRTSFVVNWIVATLKKGQFDDDENHSSYSLSELK</sequence>
<keyword evidence="1" id="KW-0472">Membrane</keyword>
<evidence type="ECO:0000256" key="1">
    <source>
        <dbReference type="SAM" id="Phobius"/>
    </source>
</evidence>
<feature type="transmembrane region" description="Helical" evidence="1">
    <location>
        <begin position="13"/>
        <end position="36"/>
    </location>
</feature>
<organism evidence="2 3">
    <name type="scientific">Listeria floridensis FSL S10-1187</name>
    <dbReference type="NCBI Taxonomy" id="1265817"/>
    <lineage>
        <taxon>Bacteria</taxon>
        <taxon>Bacillati</taxon>
        <taxon>Bacillota</taxon>
        <taxon>Bacilli</taxon>
        <taxon>Bacillales</taxon>
        <taxon>Listeriaceae</taxon>
        <taxon>Listeria</taxon>
    </lineage>
</organism>
<protein>
    <submittedName>
        <fullName evidence="2">Uncharacterized protein</fullName>
    </submittedName>
</protein>
<gene>
    <name evidence="2" type="ORF">MFLO_08377</name>
</gene>
<dbReference type="EMBL" id="AODF01000015">
    <property type="protein sequence ID" value="EUJ31811.1"/>
    <property type="molecule type" value="Genomic_DNA"/>
</dbReference>
<evidence type="ECO:0000313" key="2">
    <source>
        <dbReference type="EMBL" id="EUJ31811.1"/>
    </source>
</evidence>
<accession>A0ABP3AZT5</accession>
<comment type="caution">
    <text evidence="2">The sequence shown here is derived from an EMBL/GenBank/DDBJ whole genome shotgun (WGS) entry which is preliminary data.</text>
</comment>
<proteinExistence type="predicted"/>
<dbReference type="Proteomes" id="UP000019249">
    <property type="component" value="Unassembled WGS sequence"/>
</dbReference>